<protein>
    <submittedName>
        <fullName evidence="2">Uncharacterized protein</fullName>
    </submittedName>
</protein>
<feature type="chain" id="PRO_5012417685" evidence="1">
    <location>
        <begin position="25"/>
        <end position="114"/>
    </location>
</feature>
<dbReference type="VEuPathDB" id="MicrosporidiaDB:ECANGB1_2208"/>
<feature type="signal peptide" evidence="1">
    <location>
        <begin position="1"/>
        <end position="24"/>
    </location>
</feature>
<dbReference type="Proteomes" id="UP000192639">
    <property type="component" value="Unassembled WGS sequence"/>
</dbReference>
<gene>
    <name evidence="2" type="ORF">ECANGB1_2208</name>
</gene>
<evidence type="ECO:0000313" key="3">
    <source>
        <dbReference type="Proteomes" id="UP000192639"/>
    </source>
</evidence>
<keyword evidence="1" id="KW-0732">Signal</keyword>
<dbReference type="AlphaFoldDB" id="A0A1Y1S5K1"/>
<evidence type="ECO:0000313" key="2">
    <source>
        <dbReference type="EMBL" id="ORD93450.1"/>
    </source>
</evidence>
<dbReference type="EMBL" id="LWDP01000081">
    <property type="protein sequence ID" value="ORD93450.1"/>
    <property type="molecule type" value="Genomic_DNA"/>
</dbReference>
<comment type="caution">
    <text evidence="2">The sequence shown here is derived from an EMBL/GenBank/DDBJ whole genome shotgun (WGS) entry which is preliminary data.</text>
</comment>
<accession>A0A1Y1S5K1</accession>
<organism evidence="2 3">
    <name type="scientific">Enterospora canceri</name>
    <dbReference type="NCBI Taxonomy" id="1081671"/>
    <lineage>
        <taxon>Eukaryota</taxon>
        <taxon>Fungi</taxon>
        <taxon>Fungi incertae sedis</taxon>
        <taxon>Microsporidia</taxon>
        <taxon>Enterocytozoonidae</taxon>
        <taxon>Enterospora</taxon>
    </lineage>
</organism>
<evidence type="ECO:0000256" key="1">
    <source>
        <dbReference type="SAM" id="SignalP"/>
    </source>
</evidence>
<proteinExistence type="predicted"/>
<reference evidence="2 3" key="1">
    <citation type="journal article" date="2017" name="Environ. Microbiol.">
        <title>Decay of the glycolytic pathway and adaptation to intranuclear parasitism within Enterocytozoonidae microsporidia.</title>
        <authorList>
            <person name="Wiredu Boakye D."/>
            <person name="Jaroenlak P."/>
            <person name="Prachumwat A."/>
            <person name="Williams T.A."/>
            <person name="Bateman K.S."/>
            <person name="Itsathitphaisarn O."/>
            <person name="Sritunyalucksana K."/>
            <person name="Paszkiewicz K.H."/>
            <person name="Moore K.A."/>
            <person name="Stentiford G.D."/>
            <person name="Williams B.A."/>
        </authorList>
    </citation>
    <scope>NUCLEOTIDE SEQUENCE [LARGE SCALE GENOMIC DNA]</scope>
    <source>
        <strain evidence="2 3">GB1</strain>
    </source>
</reference>
<name>A0A1Y1S5K1_9MICR</name>
<keyword evidence="3" id="KW-1185">Reference proteome</keyword>
<sequence>MLTLILFSRAFCLFYNYTVQRTSPQEYTIPYNSPRDVNQEYSTRFIKSGGLSASDYSKKLVELLRKPITGDGDPMLSDELFKEGTVARGIADPTHDFVVTEKMTNDTLVNYLNH</sequence>